<comment type="caution">
    <text evidence="1">The sequence shown here is derived from an EMBL/GenBank/DDBJ whole genome shotgun (WGS) entry which is preliminary data.</text>
</comment>
<accession>A0ACC3MCG9</accession>
<reference evidence="1" key="1">
    <citation type="submission" date="2023-07" db="EMBL/GenBank/DDBJ databases">
        <title>Black Yeasts Isolated from many extreme environments.</title>
        <authorList>
            <person name="Coleine C."/>
            <person name="Stajich J.E."/>
            <person name="Selbmann L."/>
        </authorList>
    </citation>
    <scope>NUCLEOTIDE SEQUENCE</scope>
    <source>
        <strain evidence="1">CCFEE 5714</strain>
    </source>
</reference>
<evidence type="ECO:0000313" key="2">
    <source>
        <dbReference type="Proteomes" id="UP001281147"/>
    </source>
</evidence>
<protein>
    <submittedName>
        <fullName evidence="1">Uncharacterized protein</fullName>
    </submittedName>
</protein>
<sequence>MSNDPNERWTRFGGFNDNNQGATAGDDDEHPDTPPAVPFQAPGRLGGSLHTFVRPDHPAPADPFNVPRTGNNLTEGLDYQAPQLPSNNDLFGVGMGFIHGPAPVLTPAEMFDGMIAVGLAQNPTPYNPGQQQPGYGQGPHLPAPTYPYVPANNQPRPHNNNPQSQINGQPQRNPLNVLYHPHPHNNNAQPQVNSQPQRNPLNVPYQNPYNIIPRRPEIPRPVASYPPPPAERSTSVNNIGKRIEDPNTTYGVLLQGKPPANVKPPKGFAIGLIEICTFFPSWFQLPMPIVRAWMNTWNRRPLAKAQLDPLNQLSFKNLETTENKVQKQLGVGGECFYGMAKWNGAKARQDYPKINDLTADDWLLRTHYEGGTGNDTEFCYISLRDVYTSVPRASWPTGEDRLVLTMCLEFAYNNPGLDLDTSHFDWIRRRNNFTAPPGLVLDASHDIAALQRLENRVPTPPKP</sequence>
<evidence type="ECO:0000313" key="1">
    <source>
        <dbReference type="EMBL" id="KAK3680690.1"/>
    </source>
</evidence>
<organism evidence="1 2">
    <name type="scientific">Vermiconidia calcicola</name>
    <dbReference type="NCBI Taxonomy" id="1690605"/>
    <lineage>
        <taxon>Eukaryota</taxon>
        <taxon>Fungi</taxon>
        <taxon>Dikarya</taxon>
        <taxon>Ascomycota</taxon>
        <taxon>Pezizomycotina</taxon>
        <taxon>Dothideomycetes</taxon>
        <taxon>Dothideomycetidae</taxon>
        <taxon>Mycosphaerellales</taxon>
        <taxon>Extremaceae</taxon>
        <taxon>Vermiconidia</taxon>
    </lineage>
</organism>
<proteinExistence type="predicted"/>
<gene>
    <name evidence="1" type="ORF">LTR37_021103</name>
</gene>
<dbReference type="EMBL" id="JAUTXU010000432">
    <property type="protein sequence ID" value="KAK3680690.1"/>
    <property type="molecule type" value="Genomic_DNA"/>
</dbReference>
<keyword evidence="2" id="KW-1185">Reference proteome</keyword>
<name>A0ACC3MCG9_9PEZI</name>
<dbReference type="Proteomes" id="UP001281147">
    <property type="component" value="Unassembled WGS sequence"/>
</dbReference>